<accession>A0ABS8WT60</accession>
<dbReference type="Proteomes" id="UP000823775">
    <property type="component" value="Unassembled WGS sequence"/>
</dbReference>
<name>A0ABS8WT60_DATST</name>
<dbReference type="EMBL" id="JACEIK010010594">
    <property type="protein sequence ID" value="MCE3215255.1"/>
    <property type="molecule type" value="Genomic_DNA"/>
</dbReference>
<keyword evidence="3" id="KW-1185">Reference proteome</keyword>
<proteinExistence type="predicted"/>
<gene>
    <name evidence="2" type="ORF">HAX54_001500</name>
</gene>
<reference evidence="2 3" key="1">
    <citation type="journal article" date="2021" name="BMC Genomics">
        <title>Datura genome reveals duplications of psychoactive alkaloid biosynthetic genes and high mutation rate following tissue culture.</title>
        <authorList>
            <person name="Rajewski A."/>
            <person name="Carter-House D."/>
            <person name="Stajich J."/>
            <person name="Litt A."/>
        </authorList>
    </citation>
    <scope>NUCLEOTIDE SEQUENCE [LARGE SCALE GENOMIC DNA]</scope>
    <source>
        <strain evidence="2">AR-01</strain>
    </source>
</reference>
<organism evidence="2 3">
    <name type="scientific">Datura stramonium</name>
    <name type="common">Jimsonweed</name>
    <name type="synonym">Common thornapple</name>
    <dbReference type="NCBI Taxonomy" id="4076"/>
    <lineage>
        <taxon>Eukaryota</taxon>
        <taxon>Viridiplantae</taxon>
        <taxon>Streptophyta</taxon>
        <taxon>Embryophyta</taxon>
        <taxon>Tracheophyta</taxon>
        <taxon>Spermatophyta</taxon>
        <taxon>Magnoliopsida</taxon>
        <taxon>eudicotyledons</taxon>
        <taxon>Gunneridae</taxon>
        <taxon>Pentapetalae</taxon>
        <taxon>asterids</taxon>
        <taxon>lamiids</taxon>
        <taxon>Solanales</taxon>
        <taxon>Solanaceae</taxon>
        <taxon>Solanoideae</taxon>
        <taxon>Datureae</taxon>
        <taxon>Datura</taxon>
    </lineage>
</organism>
<evidence type="ECO:0000256" key="1">
    <source>
        <dbReference type="SAM" id="MobiDB-lite"/>
    </source>
</evidence>
<evidence type="ECO:0000313" key="3">
    <source>
        <dbReference type="Proteomes" id="UP000823775"/>
    </source>
</evidence>
<evidence type="ECO:0000313" key="2">
    <source>
        <dbReference type="EMBL" id="MCE3215255.1"/>
    </source>
</evidence>
<feature type="region of interest" description="Disordered" evidence="1">
    <location>
        <begin position="69"/>
        <end position="117"/>
    </location>
</feature>
<sequence length="129" mass="14281">MFFNNRGDLVNTQAVLTKILVIKVKEIKVGTTIGTTIMIGPGRCIGTKVHLINRDAPKMTEWGLRTSAAEVQSPEETLAQQGSRHDESNYENADFTYKSQRDAGVHTQTSMPHTLGHGCVQWRNAEDPS</sequence>
<protein>
    <submittedName>
        <fullName evidence="2">Uncharacterized protein</fullName>
    </submittedName>
</protein>
<comment type="caution">
    <text evidence="2">The sequence shown here is derived from an EMBL/GenBank/DDBJ whole genome shotgun (WGS) entry which is preliminary data.</text>
</comment>